<dbReference type="SUPFAM" id="SSF53955">
    <property type="entry name" value="Lysozyme-like"/>
    <property type="match status" value="1"/>
</dbReference>
<organism evidence="6 7">
    <name type="scientific">Brytella acorum</name>
    <dbReference type="NCBI Taxonomy" id="2959299"/>
    <lineage>
        <taxon>Bacteria</taxon>
        <taxon>Pseudomonadati</taxon>
        <taxon>Pseudomonadota</taxon>
        <taxon>Alphaproteobacteria</taxon>
        <taxon>Acetobacterales</taxon>
        <taxon>Acetobacteraceae</taxon>
        <taxon>Brytella</taxon>
    </lineage>
</organism>
<dbReference type="InterPro" id="IPR023346">
    <property type="entry name" value="Lysozyme-like_dom_sf"/>
</dbReference>
<dbReference type="Gene3D" id="1.25.20.10">
    <property type="entry name" value="Bacterial muramidases"/>
    <property type="match status" value="1"/>
</dbReference>
<evidence type="ECO:0000313" key="7">
    <source>
        <dbReference type="Proteomes" id="UP001176960"/>
    </source>
</evidence>
<reference evidence="6" key="1">
    <citation type="submission" date="2023-03" db="EMBL/GenBank/DDBJ databases">
        <authorList>
            <person name="Cleenwerck I."/>
        </authorList>
    </citation>
    <scope>NUCLEOTIDE SEQUENCE</scope>
    <source>
        <strain evidence="6">LMG 32879</strain>
    </source>
</reference>
<keyword evidence="7" id="KW-1185">Reference proteome</keyword>
<evidence type="ECO:0000313" key="6">
    <source>
        <dbReference type="EMBL" id="CAI9120277.1"/>
    </source>
</evidence>
<comment type="caution">
    <text evidence="6">The sequence shown here is derived from an EMBL/GenBank/DDBJ whole genome shotgun (WGS) entry which is preliminary data.</text>
</comment>
<proteinExistence type="inferred from homology"/>
<evidence type="ECO:0000259" key="5">
    <source>
        <dbReference type="Pfam" id="PF01464"/>
    </source>
</evidence>
<sequence length="630" mass="67783">MILGTTLAPVGAQSLKNSKSPTDRDSAQSEESAFAVPRLPDHGEGASLPHPLSAGDAAAVRDILRIQREGQFDFARIKARNLKDPTLLGDILAERYLSPAYHPEASELRGWLSAYPDLADAAAIQERLLQVAPKGSVPPRHFVTPLSPAVTVAPMDGDTDPAAHLFTRNPLLDRTVTERLAWGLKGANSALHLVETTPGMTPLYGATLRSEIALAMLGIGESDFAYETARTAYEGTDRRLGQAAYVAGLAAWRKGDTRNALEMFTNAAHAALSSDAVRAGAAYWAARSERKLEAPKLASLWLHHAASVPDTFYGMLAHEALGQRPKARSLSASSGAAVSDSPAPVLAEIDVEAVAATPQGRRVFALLQVGETARAESALRNMWPHISRDNALCRSVQLVAAAAGMDSFAQQVDAILAARSGTPPNRSDFPLPPLHPRHGFRVDPALIYALTRLESNFDAGAASSAGAHGLMQIRPLTASFVTSPKQTYDSHGNTIVNVPADIISRLHNPSLNLEIGQLYVLYLATLTEPSHDPARFGDLIHVLAAYNAGPNALGHWEQLSHDGGLTDPLMFLETLPIVETRDYVRRALMYTWIYAAKLSLPTPSLHRLAHAEWPQFAEERTSARAGVTLH</sequence>
<dbReference type="Proteomes" id="UP001176960">
    <property type="component" value="Unassembled WGS sequence"/>
</dbReference>
<accession>A0AA35XXG7</accession>
<dbReference type="PANTHER" id="PTHR37423:SF2">
    <property type="entry name" value="MEMBRANE-BOUND LYTIC MUREIN TRANSGLYCOSYLASE C"/>
    <property type="match status" value="1"/>
</dbReference>
<dbReference type="GO" id="GO:0004553">
    <property type="term" value="F:hydrolase activity, hydrolyzing O-glycosyl compounds"/>
    <property type="evidence" value="ECO:0007669"/>
    <property type="project" value="InterPro"/>
</dbReference>
<dbReference type="GO" id="GO:0008933">
    <property type="term" value="F:peptidoglycan lytic transglycosylase activity"/>
    <property type="evidence" value="ECO:0007669"/>
    <property type="project" value="InterPro"/>
</dbReference>
<dbReference type="InterPro" id="IPR000189">
    <property type="entry name" value="Transglyc_AS"/>
</dbReference>
<evidence type="ECO:0000256" key="4">
    <source>
        <dbReference type="SAM" id="MobiDB-lite"/>
    </source>
</evidence>
<evidence type="ECO:0000256" key="1">
    <source>
        <dbReference type="ARBA" id="ARBA00007734"/>
    </source>
</evidence>
<evidence type="ECO:0000256" key="2">
    <source>
        <dbReference type="ARBA" id="ARBA00009387"/>
    </source>
</evidence>
<feature type="domain" description="Transglycosylase SLT" evidence="5">
    <location>
        <begin position="440"/>
        <end position="560"/>
    </location>
</feature>
<name>A0AA35XXG7_9PROT</name>
<dbReference type="GO" id="GO:0042597">
    <property type="term" value="C:periplasmic space"/>
    <property type="evidence" value="ECO:0007669"/>
    <property type="project" value="InterPro"/>
</dbReference>
<dbReference type="InterPro" id="IPR008258">
    <property type="entry name" value="Transglycosylase_SLT_dom_1"/>
</dbReference>
<dbReference type="PANTHER" id="PTHR37423">
    <property type="entry name" value="SOLUBLE LYTIC MUREIN TRANSGLYCOSYLASE-RELATED"/>
    <property type="match status" value="1"/>
</dbReference>
<dbReference type="Gene3D" id="1.10.530.10">
    <property type="match status" value="1"/>
</dbReference>
<gene>
    <name evidence="6" type="ORF">LMG32879_001109</name>
</gene>
<evidence type="ECO:0000256" key="3">
    <source>
        <dbReference type="ARBA" id="ARBA00022729"/>
    </source>
</evidence>
<comment type="similarity">
    <text evidence="1">Belongs to the transglycosylase Slt family.</text>
</comment>
<dbReference type="GO" id="GO:0016020">
    <property type="term" value="C:membrane"/>
    <property type="evidence" value="ECO:0007669"/>
    <property type="project" value="InterPro"/>
</dbReference>
<comment type="similarity">
    <text evidence="2">Belongs to the virb1 family.</text>
</comment>
<keyword evidence="3" id="KW-0732">Signal</keyword>
<dbReference type="AlphaFoldDB" id="A0AA35XXG7"/>
<dbReference type="EMBL" id="CATKSH010000005">
    <property type="protein sequence ID" value="CAI9120277.1"/>
    <property type="molecule type" value="Genomic_DNA"/>
</dbReference>
<dbReference type="GO" id="GO:0000270">
    <property type="term" value="P:peptidoglycan metabolic process"/>
    <property type="evidence" value="ECO:0007669"/>
    <property type="project" value="InterPro"/>
</dbReference>
<protein>
    <submittedName>
        <fullName evidence="6">Transglycosylase SLT domain-containing protein</fullName>
    </submittedName>
</protein>
<dbReference type="InterPro" id="IPR008939">
    <property type="entry name" value="Lytic_TGlycosylase_superhlx_U"/>
</dbReference>
<dbReference type="RefSeq" id="WP_289842633.1">
    <property type="nucleotide sequence ID" value="NZ_CATKSH010000005.1"/>
</dbReference>
<dbReference type="SUPFAM" id="SSF48435">
    <property type="entry name" value="Bacterial muramidases"/>
    <property type="match status" value="1"/>
</dbReference>
<feature type="region of interest" description="Disordered" evidence="4">
    <location>
        <begin position="1"/>
        <end position="33"/>
    </location>
</feature>
<dbReference type="PROSITE" id="PS00922">
    <property type="entry name" value="TRANSGLYCOSYLASE"/>
    <property type="match status" value="1"/>
</dbReference>
<dbReference type="Pfam" id="PF01464">
    <property type="entry name" value="SLT"/>
    <property type="match status" value="1"/>
</dbReference>